<dbReference type="InterPro" id="IPR036553">
    <property type="entry name" value="RPTC_insert"/>
</dbReference>
<dbReference type="InterPro" id="IPR000228">
    <property type="entry name" value="RNA3'_term_phos_cyc"/>
</dbReference>
<feature type="compositionally biased region" description="Basic and acidic residues" evidence="1">
    <location>
        <begin position="210"/>
        <end position="219"/>
    </location>
</feature>
<reference evidence="3 4" key="1">
    <citation type="journal article" date="2024" name="IMA Fungus">
        <title>Apiospora arundinis, a panoply of carbohydrate-active enzymes and secondary metabolites.</title>
        <authorList>
            <person name="Sorensen T."/>
            <person name="Petersen C."/>
            <person name="Muurmann A.T."/>
            <person name="Christiansen J.V."/>
            <person name="Brundto M.L."/>
            <person name="Overgaard C.K."/>
            <person name="Boysen A.T."/>
            <person name="Wollenberg R.D."/>
            <person name="Larsen T.O."/>
            <person name="Sorensen J.L."/>
            <person name="Nielsen K.L."/>
            <person name="Sondergaard T.E."/>
        </authorList>
    </citation>
    <scope>NUCLEOTIDE SEQUENCE [LARGE SCALE GENOMIC DNA]</scope>
    <source>
        <strain evidence="3 4">AAU 773</strain>
    </source>
</reference>
<feature type="region of interest" description="Disordered" evidence="1">
    <location>
        <begin position="367"/>
        <end position="391"/>
    </location>
</feature>
<dbReference type="InterPro" id="IPR023797">
    <property type="entry name" value="RNA3'_phos_cyclase_dom"/>
</dbReference>
<dbReference type="Pfam" id="PF01137">
    <property type="entry name" value="RTC"/>
    <property type="match status" value="1"/>
</dbReference>
<dbReference type="InterPro" id="IPR013792">
    <property type="entry name" value="RNA3'P_cycl/enolpyr_Trfase_a/b"/>
</dbReference>
<accession>A0ABR2HRN8</accession>
<dbReference type="Proteomes" id="UP001390339">
    <property type="component" value="Unassembled WGS sequence"/>
</dbReference>
<evidence type="ECO:0000256" key="1">
    <source>
        <dbReference type="SAM" id="MobiDB-lite"/>
    </source>
</evidence>
<feature type="region of interest" description="Disordered" evidence="1">
    <location>
        <begin position="209"/>
        <end position="232"/>
    </location>
</feature>
<name>A0ABR2HRN8_9PEZI</name>
<evidence type="ECO:0000313" key="3">
    <source>
        <dbReference type="EMBL" id="KAK8851729.1"/>
    </source>
</evidence>
<feature type="compositionally biased region" description="Polar residues" evidence="1">
    <location>
        <begin position="220"/>
        <end position="232"/>
    </location>
</feature>
<evidence type="ECO:0000259" key="2">
    <source>
        <dbReference type="Pfam" id="PF01137"/>
    </source>
</evidence>
<dbReference type="SUPFAM" id="SSF55205">
    <property type="entry name" value="EPT/RTPC-like"/>
    <property type="match status" value="1"/>
</dbReference>
<dbReference type="Gene3D" id="3.30.360.20">
    <property type="entry name" value="RNA 3'-terminal phosphate cyclase, insert domain"/>
    <property type="match status" value="1"/>
</dbReference>
<dbReference type="EMBL" id="JAPCWZ010000009">
    <property type="protein sequence ID" value="KAK8851729.1"/>
    <property type="molecule type" value="Genomic_DNA"/>
</dbReference>
<dbReference type="PANTHER" id="PTHR11096">
    <property type="entry name" value="RNA 3' TERMINAL PHOSPHATE CYCLASE"/>
    <property type="match status" value="1"/>
</dbReference>
<gene>
    <name evidence="3" type="ORF">PGQ11_014208</name>
</gene>
<sequence>MKPKKPIELDGRTGEGGGQLVRISVALAAVTSQPIRITHVRGNRSGGRGGGLKSQHVAGIKWLAEATGAEVEGLSVGSHTLEFRPSLTPPQALASLGHKKGKPITIDADSPAASTMLIFQAVLPYLLFAATNDGGETPTPIELEIKGGTNVSFSLSYEYLDQVLLPTLEARFANVRVERRLIQRSWSTGSTRMGSVWFRVHPLPLGQTLKLKDEGEEPKSSTPTTKAADGSSANIKQIDASILTPTALHAPLQDALARDLDTLFPDAKLRFNVVEESGHDARMYVLLVAHNTDEDGGGEAKASSRRWGRDYLYANKRKNKSPTTLSSEISRHVSKDLYKEVVMRRGAVDEHLQDQLVIFQALAEGQTSFPRGDEGPEGPPGGEEDDGVGGVNAALGDLGLKKRMRKDKTAEPFGDGSMHTKTARWVTSEILPGVKWFNKGSVCEGVGISFH</sequence>
<organism evidence="3 4">
    <name type="scientific">Apiospora arundinis</name>
    <dbReference type="NCBI Taxonomy" id="335852"/>
    <lineage>
        <taxon>Eukaryota</taxon>
        <taxon>Fungi</taxon>
        <taxon>Dikarya</taxon>
        <taxon>Ascomycota</taxon>
        <taxon>Pezizomycotina</taxon>
        <taxon>Sordariomycetes</taxon>
        <taxon>Xylariomycetidae</taxon>
        <taxon>Amphisphaeriales</taxon>
        <taxon>Apiosporaceae</taxon>
        <taxon>Apiospora</taxon>
    </lineage>
</organism>
<dbReference type="Gene3D" id="3.65.10.20">
    <property type="entry name" value="RNA 3'-terminal phosphate cyclase domain"/>
    <property type="match status" value="1"/>
</dbReference>
<proteinExistence type="predicted"/>
<keyword evidence="4" id="KW-1185">Reference proteome</keyword>
<dbReference type="PANTHER" id="PTHR11096:SF0">
    <property type="entry name" value="RNA 3'-TERMINAL PHOSPHATE CYCLASE"/>
    <property type="match status" value="1"/>
</dbReference>
<evidence type="ECO:0000313" key="4">
    <source>
        <dbReference type="Proteomes" id="UP001390339"/>
    </source>
</evidence>
<dbReference type="InterPro" id="IPR037136">
    <property type="entry name" value="RNA3'_phos_cyclase_dom_sf"/>
</dbReference>
<feature type="domain" description="RNA 3'-terminal phosphate cyclase" evidence="2">
    <location>
        <begin position="14"/>
        <end position="369"/>
    </location>
</feature>
<protein>
    <submittedName>
        <fullName evidence="3">RNA 3'-terminal phosphate cyclase-domain-containing protein</fullName>
    </submittedName>
</protein>
<comment type="caution">
    <text evidence="3">The sequence shown here is derived from an EMBL/GenBank/DDBJ whole genome shotgun (WGS) entry which is preliminary data.</text>
</comment>